<keyword evidence="1" id="KW-0812">Transmembrane</keyword>
<reference evidence="2 3" key="1">
    <citation type="submission" date="2021-05" db="EMBL/GenBank/DDBJ databases">
        <title>The draft genome of Geobacter pelophilus DSM 12255.</title>
        <authorList>
            <person name="Xu Z."/>
            <person name="Masuda Y."/>
            <person name="Itoh H."/>
            <person name="Senoo K."/>
        </authorList>
    </citation>
    <scope>NUCLEOTIDE SEQUENCE [LARGE SCALE GENOMIC DNA]</scope>
    <source>
        <strain evidence="2 3">DSM 12255</strain>
    </source>
</reference>
<gene>
    <name evidence="2" type="ORF">KI809_12935</name>
</gene>
<dbReference type="PROSITE" id="PS51257">
    <property type="entry name" value="PROKAR_LIPOPROTEIN"/>
    <property type="match status" value="1"/>
</dbReference>
<keyword evidence="1" id="KW-1133">Transmembrane helix</keyword>
<name>A0AAW4L5X6_9BACT</name>
<dbReference type="AlphaFoldDB" id="A0AAW4L5X6"/>
<protein>
    <submittedName>
        <fullName evidence="2">DUF3147 family protein</fullName>
    </submittedName>
</protein>
<comment type="caution">
    <text evidence="2">The sequence shown here is derived from an EMBL/GenBank/DDBJ whole genome shotgun (WGS) entry which is preliminary data.</text>
</comment>
<evidence type="ECO:0000256" key="1">
    <source>
        <dbReference type="SAM" id="Phobius"/>
    </source>
</evidence>
<organism evidence="2 3">
    <name type="scientific">Geoanaerobacter pelophilus</name>
    <dbReference type="NCBI Taxonomy" id="60036"/>
    <lineage>
        <taxon>Bacteria</taxon>
        <taxon>Pseudomonadati</taxon>
        <taxon>Thermodesulfobacteriota</taxon>
        <taxon>Desulfuromonadia</taxon>
        <taxon>Geobacterales</taxon>
        <taxon>Geobacteraceae</taxon>
        <taxon>Geoanaerobacter</taxon>
    </lineage>
</organism>
<dbReference type="EMBL" id="JAHCVJ010000005">
    <property type="protein sequence ID" value="MBT0665205.1"/>
    <property type="molecule type" value="Genomic_DNA"/>
</dbReference>
<evidence type="ECO:0000313" key="3">
    <source>
        <dbReference type="Proteomes" id="UP000811899"/>
    </source>
</evidence>
<proteinExistence type="predicted"/>
<keyword evidence="1" id="KW-0472">Membrane</keyword>
<dbReference type="Proteomes" id="UP000811899">
    <property type="component" value="Unassembled WGS sequence"/>
</dbReference>
<sequence>MPFVIKLIVTNIVIIGCVQLGKKLPSVAGLVATMPITTLAVLLWLHAEKPSDNGLLTDYTRGVLWGIVPTALFFGSTMIFLKRGLSLNTTLSVSFVVWLSTAALLQWLLKW</sequence>
<accession>A0AAW4L5X6</accession>
<evidence type="ECO:0000313" key="2">
    <source>
        <dbReference type="EMBL" id="MBT0665205.1"/>
    </source>
</evidence>
<feature type="transmembrane region" description="Helical" evidence="1">
    <location>
        <begin position="27"/>
        <end position="47"/>
    </location>
</feature>
<keyword evidence="3" id="KW-1185">Reference proteome</keyword>
<feature type="transmembrane region" description="Helical" evidence="1">
    <location>
        <begin position="88"/>
        <end position="109"/>
    </location>
</feature>
<feature type="transmembrane region" description="Helical" evidence="1">
    <location>
        <begin position="62"/>
        <end position="81"/>
    </location>
</feature>
<dbReference type="RefSeq" id="WP_214171979.1">
    <property type="nucleotide sequence ID" value="NZ_JAHCVJ010000005.1"/>
</dbReference>